<evidence type="ECO:0000313" key="1">
    <source>
        <dbReference type="EMBL" id="SLM64323.1"/>
    </source>
</evidence>
<keyword evidence="2" id="KW-1185">Reference proteome</keyword>
<accession>A0A375AE10</accession>
<dbReference type="EMBL" id="LT615367">
    <property type="protein sequence ID" value="SLM64323.1"/>
    <property type="molecule type" value="Genomic_DNA"/>
</dbReference>
<dbReference type="Proteomes" id="UP000294820">
    <property type="component" value="Chromosome 1"/>
</dbReference>
<protein>
    <submittedName>
        <fullName evidence="1">Mobile element protein</fullName>
    </submittedName>
</protein>
<reference evidence="1 2" key="1">
    <citation type="submission" date="2016-09" db="EMBL/GenBank/DDBJ databases">
        <authorList>
            <person name="Reverchon S."/>
            <person name="Nasser W."/>
            <person name="Leonard S."/>
            <person name="Brochier C."/>
            <person name="Duprey A."/>
        </authorList>
    </citation>
    <scope>NUCLEOTIDE SEQUENCE [LARGE SCALE GENOMIC DNA]</scope>
    <source>
        <strain evidence="1 2">174/2</strain>
    </source>
</reference>
<organism evidence="1 2">
    <name type="scientific">Dickeya aquatica</name>
    <dbReference type="NCBI Taxonomy" id="1401087"/>
    <lineage>
        <taxon>Bacteria</taxon>
        <taxon>Pseudomonadati</taxon>
        <taxon>Pseudomonadota</taxon>
        <taxon>Gammaproteobacteria</taxon>
        <taxon>Enterobacterales</taxon>
        <taxon>Pectobacteriaceae</taxon>
        <taxon>Dickeya</taxon>
    </lineage>
</organism>
<proteinExistence type="predicted"/>
<name>A0A375AE10_9GAMM</name>
<dbReference type="AlphaFoldDB" id="A0A375AE10"/>
<sequence>MLTARLISKALNGKKPERVRQTLWEVALSYNLLRFMMAQMAKSPLSLLPGAGVTPEKIPRIMKEIMAMTPGLALPERRAHHYPRAVKKEAATLSVAASFKGLNDKHYGIAHHFL</sequence>
<dbReference type="KEGG" id="daq:DAQ1742_03523"/>
<gene>
    <name evidence="1" type="ORF">DAQ1742_03523</name>
</gene>
<dbReference type="RefSeq" id="WP_051124114.1">
    <property type="nucleotide sequence ID" value="NZ_LT615367.1"/>
</dbReference>
<evidence type="ECO:0000313" key="2">
    <source>
        <dbReference type="Proteomes" id="UP000294820"/>
    </source>
</evidence>